<dbReference type="Proteomes" id="UP000078540">
    <property type="component" value="Unassembled WGS sequence"/>
</dbReference>
<evidence type="ECO:0000313" key="2">
    <source>
        <dbReference type="Proteomes" id="UP000078540"/>
    </source>
</evidence>
<reference evidence="1 2" key="1">
    <citation type="submission" date="2015-09" db="EMBL/GenBank/DDBJ databases">
        <title>Atta colombica WGS genome.</title>
        <authorList>
            <person name="Nygaard S."/>
            <person name="Hu H."/>
            <person name="Boomsma J."/>
            <person name="Zhang G."/>
        </authorList>
    </citation>
    <scope>NUCLEOTIDE SEQUENCE [LARGE SCALE GENOMIC DNA]</scope>
    <source>
        <strain evidence="1">Treedump-2</strain>
        <tissue evidence="1">Whole body</tissue>
    </source>
</reference>
<gene>
    <name evidence="1" type="ORF">ALC53_03023</name>
</gene>
<evidence type="ECO:0000313" key="1">
    <source>
        <dbReference type="EMBL" id="KYM88540.1"/>
    </source>
</evidence>
<organism evidence="1 2">
    <name type="scientific">Atta colombica</name>
    <dbReference type="NCBI Taxonomy" id="520822"/>
    <lineage>
        <taxon>Eukaryota</taxon>
        <taxon>Metazoa</taxon>
        <taxon>Ecdysozoa</taxon>
        <taxon>Arthropoda</taxon>
        <taxon>Hexapoda</taxon>
        <taxon>Insecta</taxon>
        <taxon>Pterygota</taxon>
        <taxon>Neoptera</taxon>
        <taxon>Endopterygota</taxon>
        <taxon>Hymenoptera</taxon>
        <taxon>Apocrita</taxon>
        <taxon>Aculeata</taxon>
        <taxon>Formicoidea</taxon>
        <taxon>Formicidae</taxon>
        <taxon>Myrmicinae</taxon>
        <taxon>Atta</taxon>
    </lineage>
</organism>
<sequence>MKSESYTENFDLLEKEYSDVLHTRLSFEQAEVLSSQNNGSSLDCLSMIVQSINGPLQPSSESHFSSHH</sequence>
<proteinExistence type="predicted"/>
<dbReference type="EMBL" id="KQ976424">
    <property type="protein sequence ID" value="KYM88540.1"/>
    <property type="molecule type" value="Genomic_DNA"/>
</dbReference>
<accession>A0A195BPV6</accession>
<protein>
    <submittedName>
        <fullName evidence="1">Uncharacterized protein</fullName>
    </submittedName>
</protein>
<name>A0A195BPV6_9HYME</name>
<keyword evidence="2" id="KW-1185">Reference proteome</keyword>
<dbReference type="AlphaFoldDB" id="A0A195BPV6"/>